<reference evidence="4" key="1">
    <citation type="journal article" date="2019" name="Philos. Trans. R. Soc. Lond., B, Biol. Sci.">
        <title>Targeted metagenomic recovery of four divergent viruses reveals shared and distinctive characteristics of giant viruses of marine eukaryotes.</title>
        <authorList>
            <person name="Needham D.M."/>
            <person name="Poirier C."/>
            <person name="Hehenberger E."/>
            <person name="Jimenez V."/>
            <person name="Swalwell J.E."/>
            <person name="Santoro A.E."/>
            <person name="Worden A.Z."/>
        </authorList>
    </citation>
    <scope>NUCLEOTIDE SEQUENCE</scope>
    <source>
        <strain evidence="4">MPacV-611</strain>
    </source>
</reference>
<dbReference type="SUPFAM" id="SSF50447">
    <property type="entry name" value="Translation proteins"/>
    <property type="match status" value="1"/>
</dbReference>
<protein>
    <submittedName>
        <fullName evidence="4">Elongation factor Tu GTP binding domain protein</fullName>
    </submittedName>
</protein>
<dbReference type="Gene3D" id="2.40.30.10">
    <property type="entry name" value="Translation factors"/>
    <property type="match status" value="2"/>
</dbReference>
<dbReference type="SUPFAM" id="SSF50465">
    <property type="entry name" value="EF-Tu/eEF-1alpha/eIF2-gamma C-terminal domain"/>
    <property type="match status" value="1"/>
</dbReference>
<dbReference type="PANTHER" id="PTHR43721">
    <property type="entry name" value="ELONGATION FACTOR TU-RELATED"/>
    <property type="match status" value="1"/>
</dbReference>
<dbReference type="Gene3D" id="3.40.50.300">
    <property type="entry name" value="P-loop containing nucleotide triphosphate hydrolases"/>
    <property type="match status" value="1"/>
</dbReference>
<dbReference type="InterPro" id="IPR000795">
    <property type="entry name" value="T_Tr_GTP-bd_dom"/>
</dbReference>
<evidence type="ECO:0000259" key="3">
    <source>
        <dbReference type="PROSITE" id="PS51722"/>
    </source>
</evidence>
<dbReference type="SUPFAM" id="SSF52540">
    <property type="entry name" value="P-loop containing nucleoside triphosphate hydrolases"/>
    <property type="match status" value="1"/>
</dbReference>
<keyword evidence="4" id="KW-0648">Protein biosynthesis</keyword>
<feature type="domain" description="Tr-type G" evidence="3">
    <location>
        <begin position="4"/>
        <end position="250"/>
    </location>
</feature>
<evidence type="ECO:0000256" key="1">
    <source>
        <dbReference type="ARBA" id="ARBA00022741"/>
    </source>
</evidence>
<keyword evidence="1" id="KW-0547">Nucleotide-binding</keyword>
<dbReference type="InterPro" id="IPR050055">
    <property type="entry name" value="EF-Tu_GTPase"/>
</dbReference>
<evidence type="ECO:0000256" key="2">
    <source>
        <dbReference type="ARBA" id="ARBA00023134"/>
    </source>
</evidence>
<dbReference type="InterPro" id="IPR009001">
    <property type="entry name" value="Transl_elong_EF1A/Init_IF2_C"/>
</dbReference>
<dbReference type="EMBL" id="MN448289">
    <property type="protein sequence ID" value="QFG74506.1"/>
    <property type="molecule type" value="Genomic_DNA"/>
</dbReference>
<dbReference type="InterPro" id="IPR009000">
    <property type="entry name" value="Transl_B-barrel_sf"/>
</dbReference>
<dbReference type="Pfam" id="PF00009">
    <property type="entry name" value="GTP_EFTU"/>
    <property type="match status" value="1"/>
</dbReference>
<accession>A0A5J6VK15</accession>
<keyword evidence="2" id="KW-0342">GTP-binding</keyword>
<organism evidence="4">
    <name type="scientific">Megaviridae environmental sample</name>
    <dbReference type="NCBI Taxonomy" id="1737588"/>
    <lineage>
        <taxon>Viruses</taxon>
        <taxon>Varidnaviria</taxon>
        <taxon>Bamfordvirae</taxon>
        <taxon>Nucleocytoviricota</taxon>
        <taxon>Megaviricetes</taxon>
        <taxon>Imitervirales</taxon>
        <taxon>Mimiviridae</taxon>
        <taxon>environmental samples</taxon>
    </lineage>
</organism>
<dbReference type="PROSITE" id="PS51722">
    <property type="entry name" value="G_TR_2"/>
    <property type="match status" value="1"/>
</dbReference>
<dbReference type="GO" id="GO:0005525">
    <property type="term" value="F:GTP binding"/>
    <property type="evidence" value="ECO:0007669"/>
    <property type="project" value="UniProtKB-KW"/>
</dbReference>
<evidence type="ECO:0000313" key="4">
    <source>
        <dbReference type="EMBL" id="QFG74506.1"/>
    </source>
</evidence>
<dbReference type="InterPro" id="IPR027417">
    <property type="entry name" value="P-loop_NTPase"/>
</dbReference>
<sequence>MTTQEELIITVCGPVDAGKSSLIGVLTKGDLDNGRGEARSKVLKHNHEQSSGRTSSITLNPIKYKTRDHKISLNTTKSRKNQNPIKLKDFDFDGNHICNDQDKIVSLVDLAGHEKYLKTTIFGVTGLFPDRGILVIGANTGITKLTREHLGILLYLKIPIIITITKIDLAPERIYKDLCSKLKRLLTRTSFGKIVYFISGSENNNTETNLFIDKMINNPEIIPVISISNKVGTNIDNLHKILYHSPKRNKWNEHRKKHTMIYIDTTFYVPGIGLIVSGTLRDGIVKVKDKMFIGPENGEFKQVIVRSIHNSIREEVTEIGPDVQCCLAIKCVNQKDTLTRSMVRKGMIMIDSIDKWKDNIVKTFKARITILHHSTTIKTGYEPIIHCGPIRQPAKLKLLGEKERLKSKDSEIVEFTFKKHPEFIEENMTLFFRDGNTKGVGEVISV</sequence>
<proteinExistence type="predicted"/>
<dbReference type="PANTHER" id="PTHR43721:SF9">
    <property type="entry name" value="GTP-BINDING PROTEIN 1"/>
    <property type="match status" value="1"/>
</dbReference>
<keyword evidence="4" id="KW-0251">Elongation factor</keyword>
<name>A0A5J6VK15_9VIRU</name>
<dbReference type="CDD" id="cd03708">
    <property type="entry name" value="GTPBP_III"/>
    <property type="match status" value="1"/>
</dbReference>
<dbReference type="GO" id="GO:0003924">
    <property type="term" value="F:GTPase activity"/>
    <property type="evidence" value="ECO:0007669"/>
    <property type="project" value="InterPro"/>
</dbReference>